<feature type="region of interest" description="Disordered" evidence="8">
    <location>
        <begin position="99"/>
        <end position="131"/>
    </location>
</feature>
<dbReference type="Pfam" id="PF00198">
    <property type="entry name" value="2-oxoacid_dh"/>
    <property type="match status" value="1"/>
</dbReference>
<organism evidence="11 12">
    <name type="scientific">Gelidibacter maritimus</name>
    <dbReference type="NCBI Taxonomy" id="2761487"/>
    <lineage>
        <taxon>Bacteria</taxon>
        <taxon>Pseudomonadati</taxon>
        <taxon>Bacteroidota</taxon>
        <taxon>Flavobacteriia</taxon>
        <taxon>Flavobacteriales</taxon>
        <taxon>Flavobacteriaceae</taxon>
        <taxon>Gelidibacter</taxon>
    </lineage>
</organism>
<dbReference type="RefSeq" id="WP_182206356.1">
    <property type="nucleotide sequence ID" value="NZ_JACGLT010000014.1"/>
</dbReference>
<evidence type="ECO:0000256" key="8">
    <source>
        <dbReference type="SAM" id="MobiDB-lite"/>
    </source>
</evidence>
<evidence type="ECO:0000256" key="1">
    <source>
        <dbReference type="ARBA" id="ARBA00001938"/>
    </source>
</evidence>
<comment type="subunit">
    <text evidence="3">Forms a 24-polypeptide structural core with octahedral symmetry.</text>
</comment>
<feature type="domain" description="Peripheral subunit-binding (PSBD)" evidence="10">
    <location>
        <begin position="142"/>
        <end position="182"/>
    </location>
</feature>
<evidence type="ECO:0000256" key="6">
    <source>
        <dbReference type="ARBA" id="ARBA00023315"/>
    </source>
</evidence>
<comment type="similarity">
    <text evidence="2 7">Belongs to the 2-oxoacid dehydrogenase family.</text>
</comment>
<dbReference type="PROSITE" id="PS00189">
    <property type="entry name" value="LIPOYL"/>
    <property type="match status" value="1"/>
</dbReference>
<name>A0A7W2R4N1_9FLAO</name>
<dbReference type="InterPro" id="IPR036625">
    <property type="entry name" value="E3-bd_dom_sf"/>
</dbReference>
<dbReference type="FunFam" id="3.30.559.10:FF:000007">
    <property type="entry name" value="Dihydrolipoamide acetyltransferase component of pyruvate dehydrogenase complex"/>
    <property type="match status" value="1"/>
</dbReference>
<dbReference type="Gene3D" id="3.30.559.10">
    <property type="entry name" value="Chloramphenicol acetyltransferase-like domain"/>
    <property type="match status" value="1"/>
</dbReference>
<feature type="domain" description="Lipoyl-binding" evidence="9">
    <location>
        <begin position="10"/>
        <end position="85"/>
    </location>
</feature>
<dbReference type="Pfam" id="PF02817">
    <property type="entry name" value="E3_binding"/>
    <property type="match status" value="1"/>
</dbReference>
<gene>
    <name evidence="11" type="ORF">H3Z82_15230</name>
</gene>
<keyword evidence="4 7" id="KW-0808">Transferase</keyword>
<dbReference type="PANTHER" id="PTHR43178">
    <property type="entry name" value="DIHYDROLIPOAMIDE ACETYLTRANSFERASE COMPONENT OF PYRUVATE DEHYDROGENASE COMPLEX"/>
    <property type="match status" value="1"/>
</dbReference>
<keyword evidence="5 7" id="KW-0450">Lipoyl</keyword>
<dbReference type="AlphaFoldDB" id="A0A7W2R4N1"/>
<evidence type="ECO:0000256" key="5">
    <source>
        <dbReference type="ARBA" id="ARBA00022823"/>
    </source>
</evidence>
<evidence type="ECO:0000313" key="11">
    <source>
        <dbReference type="EMBL" id="MBA6154076.1"/>
    </source>
</evidence>
<sequence length="446" mass="49708">MSKEKRFPLSWELRMPKMGESITEGTIISWLINEGDSFEEGDIILEVATDKVDNEVPAPQSGKLIQTLFKEKDVVPVGEIIAIFEASEDITSNEQKVVATKSENTQEKIVQKPNKSKQTKTAPKSTTSIPLHGYQTSTSNAFFSPLILKIAKEHHISYEELARIPATGHEGRLRKSDVFNYIEDGRPYKFAQPVTQDPTAYRIPQLNFDKGKGKIIEMDRMRQMIADHMVYSKHTSPHVTAYVEADMTNMVNWRNANKEAFQEKYGERLTFTPLFVEAVAKAVKDFPNINASVDGNNIIVKEDINIGMATALPSGNLIVPVVKNADTKDLMTLAENVNDLANKARDNKLGGDDIKGSTFTISNVGTFGSVMGTPIINQPEVAILALGIIKKRAEVIETEKGDEIAIRSMMYLSLSFDHRVVDGFLGGSFVRRVADYFEQFDVNRAI</sequence>
<dbReference type="InterPro" id="IPR004167">
    <property type="entry name" value="PSBD"/>
</dbReference>
<dbReference type="Gene3D" id="2.40.50.100">
    <property type="match status" value="1"/>
</dbReference>
<evidence type="ECO:0000256" key="3">
    <source>
        <dbReference type="ARBA" id="ARBA00011484"/>
    </source>
</evidence>
<evidence type="ECO:0000256" key="4">
    <source>
        <dbReference type="ARBA" id="ARBA00022679"/>
    </source>
</evidence>
<dbReference type="InterPro" id="IPR000089">
    <property type="entry name" value="Biotin_lipoyl"/>
</dbReference>
<evidence type="ECO:0000313" key="12">
    <source>
        <dbReference type="Proteomes" id="UP000541857"/>
    </source>
</evidence>
<dbReference type="Gene3D" id="4.10.320.10">
    <property type="entry name" value="E3-binding domain"/>
    <property type="match status" value="1"/>
</dbReference>
<dbReference type="InterPro" id="IPR023213">
    <property type="entry name" value="CAT-like_dom_sf"/>
</dbReference>
<keyword evidence="12" id="KW-1185">Reference proteome</keyword>
<dbReference type="InterPro" id="IPR003016">
    <property type="entry name" value="2-oxoA_DH_lipoyl-BS"/>
</dbReference>
<dbReference type="InterPro" id="IPR050743">
    <property type="entry name" value="2-oxoacid_DH_E2_comp"/>
</dbReference>
<evidence type="ECO:0000259" key="9">
    <source>
        <dbReference type="PROSITE" id="PS50968"/>
    </source>
</evidence>
<comment type="cofactor">
    <cofactor evidence="1 7">
        <name>(R)-lipoate</name>
        <dbReference type="ChEBI" id="CHEBI:83088"/>
    </cofactor>
</comment>
<dbReference type="EC" id="2.3.1.-" evidence="7"/>
<accession>A0A7W2R4N1</accession>
<dbReference type="GO" id="GO:0016407">
    <property type="term" value="F:acetyltransferase activity"/>
    <property type="evidence" value="ECO:0007669"/>
    <property type="project" value="TreeGrafter"/>
</dbReference>
<keyword evidence="6 7" id="KW-0012">Acyltransferase</keyword>
<dbReference type="GO" id="GO:0005737">
    <property type="term" value="C:cytoplasm"/>
    <property type="evidence" value="ECO:0007669"/>
    <property type="project" value="TreeGrafter"/>
</dbReference>
<dbReference type="Pfam" id="PF00364">
    <property type="entry name" value="Biotin_lipoyl"/>
    <property type="match status" value="1"/>
</dbReference>
<dbReference type="PROSITE" id="PS51826">
    <property type="entry name" value="PSBD"/>
    <property type="match status" value="1"/>
</dbReference>
<dbReference type="Proteomes" id="UP000541857">
    <property type="component" value="Unassembled WGS sequence"/>
</dbReference>
<feature type="compositionally biased region" description="Polar residues" evidence="8">
    <location>
        <begin position="119"/>
        <end position="131"/>
    </location>
</feature>
<protein>
    <recommendedName>
        <fullName evidence="7">Dihydrolipoamide acetyltransferase component of pyruvate dehydrogenase complex</fullName>
        <ecNumber evidence="7">2.3.1.-</ecNumber>
    </recommendedName>
</protein>
<dbReference type="SUPFAM" id="SSF51230">
    <property type="entry name" value="Single hybrid motif"/>
    <property type="match status" value="1"/>
</dbReference>
<dbReference type="InterPro" id="IPR001078">
    <property type="entry name" value="2-oxoacid_DH_actylTfrase"/>
</dbReference>
<evidence type="ECO:0000256" key="7">
    <source>
        <dbReference type="RuleBase" id="RU003423"/>
    </source>
</evidence>
<evidence type="ECO:0000256" key="2">
    <source>
        <dbReference type="ARBA" id="ARBA00007317"/>
    </source>
</evidence>
<evidence type="ECO:0000259" key="10">
    <source>
        <dbReference type="PROSITE" id="PS51826"/>
    </source>
</evidence>
<dbReference type="InterPro" id="IPR011053">
    <property type="entry name" value="Single_hybrid_motif"/>
</dbReference>
<dbReference type="PANTHER" id="PTHR43178:SF5">
    <property type="entry name" value="LIPOAMIDE ACYLTRANSFERASE COMPONENT OF BRANCHED-CHAIN ALPHA-KETO ACID DEHYDROGENASE COMPLEX, MITOCHONDRIAL"/>
    <property type="match status" value="1"/>
</dbReference>
<dbReference type="EMBL" id="JACGLT010000014">
    <property type="protein sequence ID" value="MBA6154076.1"/>
    <property type="molecule type" value="Genomic_DNA"/>
</dbReference>
<dbReference type="SUPFAM" id="SSF52777">
    <property type="entry name" value="CoA-dependent acyltransferases"/>
    <property type="match status" value="1"/>
</dbReference>
<dbReference type="GO" id="GO:0031405">
    <property type="term" value="F:lipoic acid binding"/>
    <property type="evidence" value="ECO:0007669"/>
    <property type="project" value="TreeGrafter"/>
</dbReference>
<dbReference type="PROSITE" id="PS50968">
    <property type="entry name" value="BIOTINYL_LIPOYL"/>
    <property type="match status" value="1"/>
</dbReference>
<proteinExistence type="inferred from homology"/>
<dbReference type="SUPFAM" id="SSF47005">
    <property type="entry name" value="Peripheral subunit-binding domain of 2-oxo acid dehydrogenase complex"/>
    <property type="match status" value="1"/>
</dbReference>
<reference evidence="11 12" key="1">
    <citation type="submission" date="2020-07" db="EMBL/GenBank/DDBJ databases">
        <title>Bacterium isolated from marine sediment.</title>
        <authorList>
            <person name="Shang D."/>
        </authorList>
    </citation>
    <scope>NUCLEOTIDE SEQUENCE [LARGE SCALE GENOMIC DNA]</scope>
    <source>
        <strain evidence="11 12">F6074</strain>
    </source>
</reference>
<dbReference type="CDD" id="cd06849">
    <property type="entry name" value="lipoyl_domain"/>
    <property type="match status" value="1"/>
</dbReference>
<comment type="caution">
    <text evidence="11">The sequence shown here is derived from an EMBL/GenBank/DDBJ whole genome shotgun (WGS) entry which is preliminary data.</text>
</comment>